<dbReference type="RefSeq" id="WP_245129021.1">
    <property type="nucleotide sequence ID" value="NZ_JALJEJ010000002.1"/>
</dbReference>
<dbReference type="InterPro" id="IPR015590">
    <property type="entry name" value="Aldehyde_DH_dom"/>
</dbReference>
<dbReference type="InterPro" id="IPR016163">
    <property type="entry name" value="Ald_DH_C"/>
</dbReference>
<evidence type="ECO:0000256" key="1">
    <source>
        <dbReference type="ARBA" id="ARBA00023002"/>
    </source>
</evidence>
<sequence length="530" mass="56639">MNVDGKQIINGVSATTGTEFFYAVERVKGNRLDTRFFNASKADIDMAVTVAQQAFEVTRRKSGLEKALFLEAIASELEKAGPQIVEMACLETALPTARIEGELLRTVNQARLFAKLVRDGNWVEAKIDTGDPDRKPAPRPDIRSMQRPVGPIAVFGASNFPLAFSAAGGDTVSAIAAGCPVIFKAHPGHPATSEIVTRAILAAAYATGMPAAYFSLLQGDKAEVGIALTNSVGIKAIAFTGSNRVGRLIFNAAAARPEPIPVFAEMGSSNPVFLLPQAMAERYEAIAAAYTNALTLGVGQFCTNPGMLIHESTGAQERFYENLINNINAAQGGVMLTDAIAHAYAKGVAGRHANEALELLAQGELPQDEQLQVPALFKTNLNTFLEQPQLEEELFGPSAIVVAARSKAEMINFAEGLSGHLTATVHGTEDELILYKPLLEILETKVGRLIINGYPTGVEVVEPMVHGGPYPATSDARTTSVGTGAIYRFTRPVCYQGMPQALLPDELKDGNPLGIWRSINGQFENTSISK</sequence>
<evidence type="ECO:0000259" key="2">
    <source>
        <dbReference type="Pfam" id="PF00171"/>
    </source>
</evidence>
<evidence type="ECO:0000313" key="3">
    <source>
        <dbReference type="EMBL" id="MCJ8209192.1"/>
    </source>
</evidence>
<feature type="domain" description="Aldehyde dehydrogenase" evidence="2">
    <location>
        <begin position="36"/>
        <end position="461"/>
    </location>
</feature>
<dbReference type="GO" id="GO:0016620">
    <property type="term" value="F:oxidoreductase activity, acting on the aldehyde or oxo group of donors, NAD or NADP as acceptor"/>
    <property type="evidence" value="ECO:0007669"/>
    <property type="project" value="InterPro"/>
</dbReference>
<accession>A0A9X2BAV2</accession>
<comment type="caution">
    <text evidence="3">The sequence shown here is derived from an EMBL/GenBank/DDBJ whole genome shotgun (WGS) entry which is preliminary data.</text>
</comment>
<dbReference type="Gene3D" id="3.40.309.10">
    <property type="entry name" value="Aldehyde Dehydrogenase, Chain A, domain 2"/>
    <property type="match status" value="1"/>
</dbReference>
<dbReference type="InterPro" id="IPR016161">
    <property type="entry name" value="Ald_DH/histidinol_DH"/>
</dbReference>
<dbReference type="InterPro" id="IPR044151">
    <property type="entry name" value="ALDH_KGSADH"/>
</dbReference>
<dbReference type="InterPro" id="IPR050740">
    <property type="entry name" value="Aldehyde_DH_Superfamily"/>
</dbReference>
<dbReference type="SUPFAM" id="SSF53720">
    <property type="entry name" value="ALDH-like"/>
    <property type="match status" value="1"/>
</dbReference>
<protein>
    <submittedName>
        <fullName evidence="3">Aldehyde dehydrogenase (NADP(+))</fullName>
    </submittedName>
</protein>
<organism evidence="3 4">
    <name type="scientific">Mucilaginibacter straminoryzae</name>
    <dbReference type="NCBI Taxonomy" id="2932774"/>
    <lineage>
        <taxon>Bacteria</taxon>
        <taxon>Pseudomonadati</taxon>
        <taxon>Bacteroidota</taxon>
        <taxon>Sphingobacteriia</taxon>
        <taxon>Sphingobacteriales</taxon>
        <taxon>Sphingobacteriaceae</taxon>
        <taxon>Mucilaginibacter</taxon>
    </lineage>
</organism>
<dbReference type="Pfam" id="PF00171">
    <property type="entry name" value="Aldedh"/>
    <property type="match status" value="1"/>
</dbReference>
<name>A0A9X2BAV2_9SPHI</name>
<gene>
    <name evidence="3" type="ORF">MUY27_05700</name>
</gene>
<keyword evidence="1" id="KW-0560">Oxidoreductase</keyword>
<dbReference type="PANTHER" id="PTHR43353">
    <property type="entry name" value="SUCCINATE-SEMIALDEHYDE DEHYDROGENASE, MITOCHONDRIAL"/>
    <property type="match status" value="1"/>
</dbReference>
<dbReference type="InterPro" id="IPR016162">
    <property type="entry name" value="Ald_DH_N"/>
</dbReference>
<keyword evidence="4" id="KW-1185">Reference proteome</keyword>
<evidence type="ECO:0000313" key="4">
    <source>
        <dbReference type="Proteomes" id="UP001139450"/>
    </source>
</evidence>
<proteinExistence type="predicted"/>
<dbReference type="CDD" id="cd07129">
    <property type="entry name" value="ALDH_KGSADH"/>
    <property type="match status" value="1"/>
</dbReference>
<reference evidence="3" key="1">
    <citation type="submission" date="2022-04" db="EMBL/GenBank/DDBJ databases">
        <title>Mucilaginibacter sp. RS28 isolated from freshwater.</title>
        <authorList>
            <person name="Ko S.-R."/>
        </authorList>
    </citation>
    <scope>NUCLEOTIDE SEQUENCE</scope>
    <source>
        <strain evidence="3">RS28</strain>
    </source>
</reference>
<dbReference type="AlphaFoldDB" id="A0A9X2BAV2"/>
<dbReference type="Proteomes" id="UP001139450">
    <property type="component" value="Unassembled WGS sequence"/>
</dbReference>
<dbReference type="PANTHER" id="PTHR43353:SF3">
    <property type="entry name" value="ALDEHYDE DEHYDROGENASE-RELATED"/>
    <property type="match status" value="1"/>
</dbReference>
<dbReference type="EMBL" id="JALJEJ010000002">
    <property type="protein sequence ID" value="MCJ8209192.1"/>
    <property type="molecule type" value="Genomic_DNA"/>
</dbReference>
<dbReference type="Gene3D" id="3.40.605.10">
    <property type="entry name" value="Aldehyde Dehydrogenase, Chain A, domain 1"/>
    <property type="match status" value="1"/>
</dbReference>